<dbReference type="InterPro" id="IPR009939">
    <property type="entry name" value="Chitosanase_fungal"/>
</dbReference>
<dbReference type="GeneID" id="40828587"/>
<organism evidence="9 10">
    <name type="scientific">Streptomyces wuyuanensis</name>
    <dbReference type="NCBI Taxonomy" id="1196353"/>
    <lineage>
        <taxon>Bacteria</taxon>
        <taxon>Bacillati</taxon>
        <taxon>Actinomycetota</taxon>
        <taxon>Actinomycetes</taxon>
        <taxon>Kitasatosporales</taxon>
        <taxon>Streptomycetaceae</taxon>
        <taxon>Streptomyces</taxon>
    </lineage>
</organism>
<gene>
    <name evidence="9" type="ORF">SAMN05444921_103149</name>
</gene>
<reference evidence="10" key="1">
    <citation type="submission" date="2016-10" db="EMBL/GenBank/DDBJ databases">
        <authorList>
            <person name="Varghese N."/>
            <person name="Submissions S."/>
        </authorList>
    </citation>
    <scope>NUCLEOTIDE SEQUENCE [LARGE SCALE GENOMIC DNA]</scope>
    <source>
        <strain evidence="10">CGMCC 4.7042</strain>
    </source>
</reference>
<dbReference type="STRING" id="1196353.SAMN05444921_103149"/>
<protein>
    <submittedName>
        <fullName evidence="9">Chitosanase of glycosyl hydrolase group 75</fullName>
    </submittedName>
</protein>
<dbReference type="GO" id="GO:0016977">
    <property type="term" value="F:chitosanase activity"/>
    <property type="evidence" value="ECO:0007669"/>
    <property type="project" value="InterPro"/>
</dbReference>
<dbReference type="PANTHER" id="PTHR42061:SF6">
    <property type="entry name" value="ENDO-CHITOSANASE"/>
    <property type="match status" value="1"/>
</dbReference>
<keyword evidence="3 8" id="KW-0732">Signal</keyword>
<keyword evidence="7" id="KW-0624">Polysaccharide degradation</keyword>
<keyword evidence="4 9" id="KW-0378">Hydrolase</keyword>
<evidence type="ECO:0000256" key="2">
    <source>
        <dbReference type="ARBA" id="ARBA00022525"/>
    </source>
</evidence>
<evidence type="ECO:0000256" key="6">
    <source>
        <dbReference type="ARBA" id="ARBA00023295"/>
    </source>
</evidence>
<evidence type="ECO:0000256" key="7">
    <source>
        <dbReference type="ARBA" id="ARBA00023326"/>
    </source>
</evidence>
<evidence type="ECO:0000256" key="4">
    <source>
        <dbReference type="ARBA" id="ARBA00022801"/>
    </source>
</evidence>
<comment type="subcellular location">
    <subcellularLocation>
        <location evidence="1">Secreted</location>
    </subcellularLocation>
</comment>
<accession>A0A1G9PY33</accession>
<dbReference type="Proteomes" id="UP000199063">
    <property type="component" value="Unassembled WGS sequence"/>
</dbReference>
<dbReference type="GO" id="GO:0005576">
    <property type="term" value="C:extracellular region"/>
    <property type="evidence" value="ECO:0007669"/>
    <property type="project" value="UniProtKB-SubCell"/>
</dbReference>
<evidence type="ECO:0000256" key="3">
    <source>
        <dbReference type="ARBA" id="ARBA00022729"/>
    </source>
</evidence>
<dbReference type="OrthoDB" id="4334655at2"/>
<evidence type="ECO:0000313" key="10">
    <source>
        <dbReference type="Proteomes" id="UP000199063"/>
    </source>
</evidence>
<dbReference type="EMBL" id="FNHI01000003">
    <property type="protein sequence ID" value="SDM03654.1"/>
    <property type="molecule type" value="Genomic_DNA"/>
</dbReference>
<dbReference type="Pfam" id="PF07335">
    <property type="entry name" value="Glyco_hydro_75"/>
    <property type="match status" value="1"/>
</dbReference>
<feature type="signal peptide" evidence="8">
    <location>
        <begin position="1"/>
        <end position="30"/>
    </location>
</feature>
<evidence type="ECO:0000256" key="8">
    <source>
        <dbReference type="SAM" id="SignalP"/>
    </source>
</evidence>
<feature type="chain" id="PRO_5011592227" evidence="8">
    <location>
        <begin position="31"/>
        <end position="226"/>
    </location>
</feature>
<evidence type="ECO:0000256" key="1">
    <source>
        <dbReference type="ARBA" id="ARBA00004613"/>
    </source>
</evidence>
<proteinExistence type="predicted"/>
<sequence length="226" mass="24062">MSPCFKSVAACGAALLVAAVLPATATARHASEGSVTARELLAKVRSCTQISDGLFRTDADQEESIPVCGTSSVVFWKSDLDIDCDGLSSPECNPDTDEYWQPETAYWDSEGYPLDSADLPFIVVPTVSPLWDYNYSRIRGGTVAAVIYRDRVVYAVVGDAGPSDLIGEASHATARALGIDPDPAVGGVNSGVTYILFRDSKVTPIESHRAAVTLGDRLARKFVGRS</sequence>
<keyword evidence="5" id="KW-0119">Carbohydrate metabolism</keyword>
<evidence type="ECO:0000256" key="5">
    <source>
        <dbReference type="ARBA" id="ARBA00023277"/>
    </source>
</evidence>
<evidence type="ECO:0000313" key="9">
    <source>
        <dbReference type="EMBL" id="SDM03654.1"/>
    </source>
</evidence>
<dbReference type="GO" id="GO:0000272">
    <property type="term" value="P:polysaccharide catabolic process"/>
    <property type="evidence" value="ECO:0007669"/>
    <property type="project" value="UniProtKB-KW"/>
</dbReference>
<dbReference type="RefSeq" id="WP_093652832.1">
    <property type="nucleotide sequence ID" value="NZ_FNHI01000003.1"/>
</dbReference>
<name>A0A1G9PY33_9ACTN</name>
<keyword evidence="6" id="KW-0326">Glycosidase</keyword>
<keyword evidence="2" id="KW-0964">Secreted</keyword>
<dbReference type="PANTHER" id="PTHR42061">
    <property type="entry name" value="ENDO-CHITOSANASE"/>
    <property type="match status" value="1"/>
</dbReference>
<keyword evidence="10" id="KW-1185">Reference proteome</keyword>
<dbReference type="AlphaFoldDB" id="A0A1G9PY33"/>